<gene>
    <name evidence="1" type="ORF">METZ01_LOCUS33507</name>
</gene>
<sequence length="621" mass="69012">MIVIGIDGMDYALSRKLIDEGRLPNLARLEKMGGFQALGTSVPPQSPVAWSNFITGLDSGGHGIYDFIHRNPETMDPYLSTSKSIEPSRTLKFGKWDIPLSGGGMELLRHGTPFWEVLEGHGIPTTIIRMPANFPPSGSAYRELSGMGTPDVLGTPGYYSFYTTMPERITANTEALIERVRVRDGIVEAELFGPPNPLLIESEDLKAPFTVYVDDEYLVAKIVVGQEEFILQQGEWSEWVPVEFEMIPYVESIDAIARFFLKEIRPEFELYVSPINLDPVAPLMPISTPVGYATELAEATGRFYTQGMPEDTNALNEGVFNNADFMTQVAMVHTEIRNQFDYVLNEFRGGFLFYYFGNLDQVSHMMWRAMDPEHPGHDPIADAPYANAVIDRYVDVDELIGETLGKLPENTTLVVMSDHGFTSWRRAMNLNTWLLENGYITLMNPRRVTGISYFGNVDWESTEAYAVGLNGVYINLRGREANGSVMPSDQDTLSAEIAEKLLSFIDPITGEQAVTKVYHRDEVFADGGYLDIGPDLIVGFAKGVRGSNESALGEFSTEIIFDNDHPWSGDHLMDHETVPGVLFSSRPLQRVVTSLQNLAGVLLAEFGIEGFPPAPQPADTQ</sequence>
<accession>A0A381QSW2</accession>
<protein>
    <submittedName>
        <fullName evidence="1">Uncharacterized protein</fullName>
    </submittedName>
</protein>
<evidence type="ECO:0000313" key="1">
    <source>
        <dbReference type="EMBL" id="SUZ80653.1"/>
    </source>
</evidence>
<reference evidence="1" key="1">
    <citation type="submission" date="2018-05" db="EMBL/GenBank/DDBJ databases">
        <authorList>
            <person name="Lanie J.A."/>
            <person name="Ng W.-L."/>
            <person name="Kazmierczak K.M."/>
            <person name="Andrzejewski T.M."/>
            <person name="Davidsen T.M."/>
            <person name="Wayne K.J."/>
            <person name="Tettelin H."/>
            <person name="Glass J.I."/>
            <person name="Rusch D."/>
            <person name="Podicherti R."/>
            <person name="Tsui H.-C.T."/>
            <person name="Winkler M.E."/>
        </authorList>
    </citation>
    <scope>NUCLEOTIDE SEQUENCE</scope>
</reference>
<dbReference type="SUPFAM" id="SSF53649">
    <property type="entry name" value="Alkaline phosphatase-like"/>
    <property type="match status" value="1"/>
</dbReference>
<dbReference type="InterPro" id="IPR017850">
    <property type="entry name" value="Alkaline_phosphatase_core_sf"/>
</dbReference>
<dbReference type="Pfam" id="PF01663">
    <property type="entry name" value="Phosphodiest"/>
    <property type="match status" value="2"/>
</dbReference>
<dbReference type="Gene3D" id="3.40.720.10">
    <property type="entry name" value="Alkaline Phosphatase, subunit A"/>
    <property type="match status" value="2"/>
</dbReference>
<dbReference type="EMBL" id="UINC01001436">
    <property type="protein sequence ID" value="SUZ80653.1"/>
    <property type="molecule type" value="Genomic_DNA"/>
</dbReference>
<organism evidence="1">
    <name type="scientific">marine metagenome</name>
    <dbReference type="NCBI Taxonomy" id="408172"/>
    <lineage>
        <taxon>unclassified sequences</taxon>
        <taxon>metagenomes</taxon>
        <taxon>ecological metagenomes</taxon>
    </lineage>
</organism>
<dbReference type="AlphaFoldDB" id="A0A381QSW2"/>
<proteinExistence type="predicted"/>
<dbReference type="InterPro" id="IPR002591">
    <property type="entry name" value="Phosphodiest/P_Trfase"/>
</dbReference>
<name>A0A381QSW2_9ZZZZ</name>